<dbReference type="AlphaFoldDB" id="A0A975GH25"/>
<dbReference type="SUPFAM" id="SSF81301">
    <property type="entry name" value="Nucleotidyltransferase"/>
    <property type="match status" value="1"/>
</dbReference>
<evidence type="ECO:0000313" key="3">
    <source>
        <dbReference type="Proteomes" id="UP000663720"/>
    </source>
</evidence>
<reference evidence="2" key="1">
    <citation type="journal article" date="2021" name="Microb. Physiol.">
        <title>Proteogenomic Insights into the Physiology of Marine, Sulfate-Reducing, Filamentous Desulfonema limicola and Desulfonema magnum.</title>
        <authorList>
            <person name="Schnaars V."/>
            <person name="Wohlbrand L."/>
            <person name="Scheve S."/>
            <person name="Hinrichs C."/>
            <person name="Reinhardt R."/>
            <person name="Rabus R."/>
        </authorList>
    </citation>
    <scope>NUCLEOTIDE SEQUENCE</scope>
    <source>
        <strain evidence="2">5ac10</strain>
    </source>
</reference>
<feature type="domain" description="Polymerase beta nucleotidyltransferase" evidence="1">
    <location>
        <begin position="39"/>
        <end position="122"/>
    </location>
</feature>
<dbReference type="Proteomes" id="UP000663720">
    <property type="component" value="Chromosome"/>
</dbReference>
<dbReference type="InterPro" id="IPR024700">
    <property type="entry name" value="UCP020217"/>
</dbReference>
<sequence>MQISIKDMEAYKAGAELRLANDKKQLSERYRQAWKIAEKGAELLKNEFNVKKVILFGSLIQKELFHMKSDVDLAVEELDEKLYYRAVSRLLDLDSDIQTDLVMKEDASESLLKTIENKGIII</sequence>
<dbReference type="Pfam" id="PF18765">
    <property type="entry name" value="Polbeta"/>
    <property type="match status" value="1"/>
</dbReference>
<keyword evidence="3" id="KW-1185">Reference proteome</keyword>
<dbReference type="InterPro" id="IPR043519">
    <property type="entry name" value="NT_sf"/>
</dbReference>
<dbReference type="EMBL" id="CP061799">
    <property type="protein sequence ID" value="QTA80847.1"/>
    <property type="molecule type" value="Genomic_DNA"/>
</dbReference>
<dbReference type="InterPro" id="IPR041633">
    <property type="entry name" value="Polbeta"/>
</dbReference>
<name>A0A975GH25_9BACT</name>
<gene>
    <name evidence="2" type="ORF">dnl_31600</name>
</gene>
<proteinExistence type="predicted"/>
<dbReference type="KEGG" id="dli:dnl_31600"/>
<dbReference type="Gene3D" id="3.30.460.10">
    <property type="entry name" value="Beta Polymerase, domain 2"/>
    <property type="match status" value="1"/>
</dbReference>
<dbReference type="RefSeq" id="WP_207692413.1">
    <property type="nucleotide sequence ID" value="NZ_CP061799.1"/>
</dbReference>
<protein>
    <submittedName>
        <fullName evidence="2">Nucleotidyltransferase domain-containing protein</fullName>
    </submittedName>
</protein>
<evidence type="ECO:0000259" key="1">
    <source>
        <dbReference type="Pfam" id="PF18765"/>
    </source>
</evidence>
<dbReference type="CDD" id="cd05403">
    <property type="entry name" value="NT_KNTase_like"/>
    <property type="match status" value="1"/>
</dbReference>
<organism evidence="2 3">
    <name type="scientific">Desulfonema limicola</name>
    <dbReference type="NCBI Taxonomy" id="45656"/>
    <lineage>
        <taxon>Bacteria</taxon>
        <taxon>Pseudomonadati</taxon>
        <taxon>Thermodesulfobacteriota</taxon>
        <taxon>Desulfobacteria</taxon>
        <taxon>Desulfobacterales</taxon>
        <taxon>Desulfococcaceae</taxon>
        <taxon>Desulfonema</taxon>
    </lineage>
</organism>
<accession>A0A975GH25</accession>
<dbReference type="PIRSF" id="PIRSF020217">
    <property type="entry name" value="UCP020217"/>
    <property type="match status" value="1"/>
</dbReference>
<evidence type="ECO:0000313" key="2">
    <source>
        <dbReference type="EMBL" id="QTA80847.1"/>
    </source>
</evidence>